<reference evidence="1" key="1">
    <citation type="journal article" date="2015" name="Nature">
        <title>Complex archaea that bridge the gap between prokaryotes and eukaryotes.</title>
        <authorList>
            <person name="Spang A."/>
            <person name="Saw J.H."/>
            <person name="Jorgensen S.L."/>
            <person name="Zaremba-Niedzwiedzka K."/>
            <person name="Martijn J."/>
            <person name="Lind A.E."/>
            <person name="van Eijk R."/>
            <person name="Schleper C."/>
            <person name="Guy L."/>
            <person name="Ettema T.J."/>
        </authorList>
    </citation>
    <scope>NUCLEOTIDE SEQUENCE</scope>
</reference>
<gene>
    <name evidence="1" type="ORF">LCGC14_2753920</name>
</gene>
<feature type="non-terminal residue" evidence="1">
    <location>
        <position position="74"/>
    </location>
</feature>
<accession>A0A0F8Z100</accession>
<organism evidence="1">
    <name type="scientific">marine sediment metagenome</name>
    <dbReference type="NCBI Taxonomy" id="412755"/>
    <lineage>
        <taxon>unclassified sequences</taxon>
        <taxon>metagenomes</taxon>
        <taxon>ecological metagenomes</taxon>
    </lineage>
</organism>
<protein>
    <submittedName>
        <fullName evidence="1">Uncharacterized protein</fullName>
    </submittedName>
</protein>
<evidence type="ECO:0000313" key="1">
    <source>
        <dbReference type="EMBL" id="KKK87372.1"/>
    </source>
</evidence>
<proteinExistence type="predicted"/>
<name>A0A0F8Z100_9ZZZZ</name>
<dbReference type="AlphaFoldDB" id="A0A0F8Z100"/>
<sequence length="74" mass="8164">MSDLNITIIDPKEAGFQVSQEQPTFAKLKLPDIDMPPIPAPPILPKRQSMDPLIESMQPAIQATPDPEETTARI</sequence>
<comment type="caution">
    <text evidence="1">The sequence shown here is derived from an EMBL/GenBank/DDBJ whole genome shotgun (WGS) entry which is preliminary data.</text>
</comment>
<dbReference type="EMBL" id="LAZR01050432">
    <property type="protein sequence ID" value="KKK87372.1"/>
    <property type="molecule type" value="Genomic_DNA"/>
</dbReference>